<keyword evidence="2" id="KW-0812">Transmembrane</keyword>
<dbReference type="RefSeq" id="WP_202200565.1">
    <property type="nucleotide sequence ID" value="NZ_BAAATO010000002.1"/>
</dbReference>
<evidence type="ECO:0000256" key="2">
    <source>
        <dbReference type="SAM" id="Phobius"/>
    </source>
</evidence>
<dbReference type="InterPro" id="IPR014044">
    <property type="entry name" value="CAP_dom"/>
</dbReference>
<feature type="region of interest" description="Disordered" evidence="1">
    <location>
        <begin position="1"/>
        <end position="37"/>
    </location>
</feature>
<dbReference type="InterPro" id="IPR035940">
    <property type="entry name" value="CAP_sf"/>
</dbReference>
<feature type="transmembrane region" description="Helical" evidence="2">
    <location>
        <begin position="41"/>
        <end position="60"/>
    </location>
</feature>
<sequence>MQFHDDEFTYGADAPADGAGSGRRGGARAGGHRKGRRRAPLMAAAAVVLLAGVGSAYALISDGAPDRTAAAGSPSALGGRSDAADGLPADAASPAAGADPAAAGAAAAPSATASAPAPASAPASAAASAPAAQAKDGEQRSGTPTTERTAKPTAPPTRTASGSGPTGPDPKVPGARTSTQDVATAQSLSLQLLNNERAAVGRPPLALKQDLSSFARKWAEHMRNNGFAHSSPEDRAYLKTGSRTWTGENIVWFSDASMTAQEAAEKFQSMWRHSSGHYKAQVNPDFTEVGVGLYHDSSGWWGVHNFSDGK</sequence>
<proteinExistence type="predicted"/>
<evidence type="ECO:0000313" key="5">
    <source>
        <dbReference type="Proteomes" id="UP000608522"/>
    </source>
</evidence>
<feature type="domain" description="SCP" evidence="3">
    <location>
        <begin position="184"/>
        <end position="308"/>
    </location>
</feature>
<reference evidence="5" key="1">
    <citation type="submission" date="2023-07" db="EMBL/GenBank/DDBJ databases">
        <title>Whole genome shotgun sequence of Streptomyces spororaveus NBRC 15456.</title>
        <authorList>
            <person name="Komaki H."/>
            <person name="Tamura T."/>
        </authorList>
    </citation>
    <scope>NUCLEOTIDE SEQUENCE [LARGE SCALE GENOMIC DNA]</scope>
    <source>
        <strain evidence="5">NBRC 15456</strain>
    </source>
</reference>
<gene>
    <name evidence="4" type="ORF">Sspor_44210</name>
</gene>
<comment type="caution">
    <text evidence="4">The sequence shown here is derived from an EMBL/GenBank/DDBJ whole genome shotgun (WGS) entry which is preliminary data.</text>
</comment>
<feature type="compositionally biased region" description="Gly residues" evidence="1">
    <location>
        <begin position="19"/>
        <end position="29"/>
    </location>
</feature>
<dbReference type="PANTHER" id="PTHR31157:SF1">
    <property type="entry name" value="SCP DOMAIN-CONTAINING PROTEIN"/>
    <property type="match status" value="1"/>
</dbReference>
<dbReference type="Proteomes" id="UP000608522">
    <property type="component" value="Unassembled WGS sequence"/>
</dbReference>
<dbReference type="Pfam" id="PF00188">
    <property type="entry name" value="CAP"/>
    <property type="match status" value="1"/>
</dbReference>
<feature type="region of interest" description="Disordered" evidence="1">
    <location>
        <begin position="112"/>
        <end position="183"/>
    </location>
</feature>
<dbReference type="CDD" id="cd05379">
    <property type="entry name" value="CAP_bacterial"/>
    <property type="match status" value="1"/>
</dbReference>
<dbReference type="EMBL" id="BNED01000005">
    <property type="protein sequence ID" value="GHI78860.1"/>
    <property type="molecule type" value="Genomic_DNA"/>
</dbReference>
<accession>A0ABQ3TEM1</accession>
<feature type="compositionally biased region" description="Low complexity" evidence="1">
    <location>
        <begin position="112"/>
        <end position="132"/>
    </location>
</feature>
<dbReference type="SMART" id="SM00198">
    <property type="entry name" value="SCP"/>
    <property type="match status" value="1"/>
</dbReference>
<evidence type="ECO:0000313" key="4">
    <source>
        <dbReference type="EMBL" id="GHI78860.1"/>
    </source>
</evidence>
<feature type="compositionally biased region" description="Low complexity" evidence="1">
    <location>
        <begin position="84"/>
        <end position="97"/>
    </location>
</feature>
<protein>
    <recommendedName>
        <fullName evidence="3">SCP domain-containing protein</fullName>
    </recommendedName>
</protein>
<organism evidence="4 5">
    <name type="scientific">Streptomyces spororaveus</name>
    <dbReference type="NCBI Taxonomy" id="284039"/>
    <lineage>
        <taxon>Bacteria</taxon>
        <taxon>Bacillati</taxon>
        <taxon>Actinomycetota</taxon>
        <taxon>Actinomycetes</taxon>
        <taxon>Kitasatosporales</taxon>
        <taxon>Streptomycetaceae</taxon>
        <taxon>Streptomyces</taxon>
    </lineage>
</organism>
<feature type="region of interest" description="Disordered" evidence="1">
    <location>
        <begin position="65"/>
        <end position="97"/>
    </location>
</feature>
<evidence type="ECO:0000259" key="3">
    <source>
        <dbReference type="SMART" id="SM00198"/>
    </source>
</evidence>
<name>A0ABQ3TEM1_9ACTN</name>
<keyword evidence="5" id="KW-1185">Reference proteome</keyword>
<keyword evidence="2" id="KW-0472">Membrane</keyword>
<dbReference type="PANTHER" id="PTHR31157">
    <property type="entry name" value="SCP DOMAIN-CONTAINING PROTEIN"/>
    <property type="match status" value="1"/>
</dbReference>
<dbReference type="Gene3D" id="3.40.33.10">
    <property type="entry name" value="CAP"/>
    <property type="match status" value="1"/>
</dbReference>
<evidence type="ECO:0000256" key="1">
    <source>
        <dbReference type="SAM" id="MobiDB-lite"/>
    </source>
</evidence>
<dbReference type="SUPFAM" id="SSF55797">
    <property type="entry name" value="PR-1-like"/>
    <property type="match status" value="1"/>
</dbReference>
<keyword evidence="2" id="KW-1133">Transmembrane helix</keyword>